<organism evidence="1 2">
    <name type="scientific">Pseudonocardia acidicola</name>
    <dbReference type="NCBI Taxonomy" id="2724939"/>
    <lineage>
        <taxon>Bacteria</taxon>
        <taxon>Bacillati</taxon>
        <taxon>Actinomycetota</taxon>
        <taxon>Actinomycetes</taxon>
        <taxon>Pseudonocardiales</taxon>
        <taxon>Pseudonocardiaceae</taxon>
        <taxon>Pseudonocardia</taxon>
    </lineage>
</organism>
<accession>A0ABX1SHC7</accession>
<comment type="caution">
    <text evidence="1">The sequence shown here is derived from an EMBL/GenBank/DDBJ whole genome shotgun (WGS) entry which is preliminary data.</text>
</comment>
<dbReference type="EMBL" id="JAAXLA010000050">
    <property type="protein sequence ID" value="NMI00178.1"/>
    <property type="molecule type" value="Genomic_DNA"/>
</dbReference>
<evidence type="ECO:0000313" key="1">
    <source>
        <dbReference type="EMBL" id="NMI00178.1"/>
    </source>
</evidence>
<dbReference type="Proteomes" id="UP000820669">
    <property type="component" value="Unassembled WGS sequence"/>
</dbReference>
<gene>
    <name evidence="1" type="ORF">HF526_23120</name>
</gene>
<sequence>MTGRRGQGAAAPAGSAGPELRVENEYAGVRVAVDTTANGSRLRVTSQRSNREIFLDPTALDLLCHARQEFWAFLADAARDSQAWDALRPEYRTHFPSFKE</sequence>
<keyword evidence="2" id="KW-1185">Reference proteome</keyword>
<evidence type="ECO:0000313" key="2">
    <source>
        <dbReference type="Proteomes" id="UP000820669"/>
    </source>
</evidence>
<name>A0ABX1SHC7_9PSEU</name>
<proteinExistence type="predicted"/>
<protein>
    <submittedName>
        <fullName evidence="1">Uncharacterized protein</fullName>
    </submittedName>
</protein>
<dbReference type="RefSeq" id="WP_169383657.1">
    <property type="nucleotide sequence ID" value="NZ_JAAXLA010000050.1"/>
</dbReference>
<reference evidence="1 2" key="1">
    <citation type="submission" date="2020-04" db="EMBL/GenBank/DDBJ databases">
        <authorList>
            <person name="Klaysubun C."/>
            <person name="Duangmal K."/>
            <person name="Lipun K."/>
        </authorList>
    </citation>
    <scope>NUCLEOTIDE SEQUENCE [LARGE SCALE GENOMIC DNA]</scope>
    <source>
        <strain evidence="1 2">K10HN5</strain>
    </source>
</reference>